<dbReference type="SMART" id="SM01119">
    <property type="entry name" value="D-ser_dehydrat"/>
    <property type="match status" value="1"/>
</dbReference>
<gene>
    <name evidence="4" type="ORF">V4F39_04855</name>
</gene>
<dbReference type="AlphaFoldDB" id="A0AAW9QAN2"/>
<comment type="caution">
    <text evidence="4">The sequence shown here is derived from an EMBL/GenBank/DDBJ whole genome shotgun (WGS) entry which is preliminary data.</text>
</comment>
<evidence type="ECO:0000313" key="4">
    <source>
        <dbReference type="EMBL" id="MEF7613233.1"/>
    </source>
</evidence>
<comment type="similarity">
    <text evidence="1">Belongs to the DSD1 family.</text>
</comment>
<dbReference type="GO" id="GO:0008721">
    <property type="term" value="F:D-serine ammonia-lyase activity"/>
    <property type="evidence" value="ECO:0007669"/>
    <property type="project" value="TreeGrafter"/>
</dbReference>
<name>A0AAW9QAN2_9BURK</name>
<dbReference type="CDD" id="cd06819">
    <property type="entry name" value="PLPDE_III_LS_D-TA"/>
    <property type="match status" value="1"/>
</dbReference>
<sequence length="377" mass="39336">MPSNPPSPPAPATPGAALADVDTPALLIDLDAFEANLAQVHAQAHAAGVRVRPHAKAHKSPDIARRQLAAGAQGICCQKLGEAEVFAGAGIDDILVTNEIVGTSKARRAAQLASRIRLALCVDHALQVRQLGEAAQAEDSRLNVLIEVDVGQGRCGVESPEQALALARDIASFAPALRFAGLHAYHGGAQHLRTPAERAAAIAAACQRTRAVVALLAAHGIACETVTGAGTGTYGLEAASGLYTEVQPGSYVLMDTDYAANQPEPHWPVLRHALSGWCSVISRRASHAVLDGGLKAFATDHGLPRVLLEGWRVDGLSDEHTVIVPTTAGAAPLAVGDKLRLLPGHCDPTVNLHDWLVALRGEQVEAVWPVAARGALF</sequence>
<feature type="domain" description="D-serine dehydratase-like" evidence="3">
    <location>
        <begin position="273"/>
        <end position="360"/>
    </location>
</feature>
<evidence type="ECO:0000259" key="3">
    <source>
        <dbReference type="SMART" id="SM01119"/>
    </source>
</evidence>
<dbReference type="SUPFAM" id="SSF51419">
    <property type="entry name" value="PLP-binding barrel"/>
    <property type="match status" value="1"/>
</dbReference>
<accession>A0AAW9QAN2</accession>
<dbReference type="Gene3D" id="2.40.37.20">
    <property type="entry name" value="D-serine dehydratase-like domain"/>
    <property type="match status" value="1"/>
</dbReference>
<dbReference type="InterPro" id="IPR042208">
    <property type="entry name" value="D-ser_dehydrat-like_sf"/>
</dbReference>
<dbReference type="Proteomes" id="UP001336250">
    <property type="component" value="Unassembled WGS sequence"/>
</dbReference>
<dbReference type="GO" id="GO:0036088">
    <property type="term" value="P:D-serine catabolic process"/>
    <property type="evidence" value="ECO:0007669"/>
    <property type="project" value="TreeGrafter"/>
</dbReference>
<dbReference type="PANTHER" id="PTHR28004">
    <property type="entry name" value="ZGC:162816-RELATED"/>
    <property type="match status" value="1"/>
</dbReference>
<keyword evidence="5" id="KW-1185">Reference proteome</keyword>
<dbReference type="EMBL" id="JAZIBG010000017">
    <property type="protein sequence ID" value="MEF7613233.1"/>
    <property type="molecule type" value="Genomic_DNA"/>
</dbReference>
<evidence type="ECO:0000313" key="5">
    <source>
        <dbReference type="Proteomes" id="UP001336250"/>
    </source>
</evidence>
<evidence type="ECO:0000256" key="2">
    <source>
        <dbReference type="ARBA" id="ARBA00023239"/>
    </source>
</evidence>
<proteinExistence type="inferred from homology"/>
<dbReference type="InterPro" id="IPR051466">
    <property type="entry name" value="D-amino_acid_metab_enzyme"/>
</dbReference>
<dbReference type="RefSeq" id="WP_332288179.1">
    <property type="nucleotide sequence ID" value="NZ_JAZIBG010000017.1"/>
</dbReference>
<organism evidence="4 5">
    <name type="scientific">Aquincola agrisoli</name>
    <dbReference type="NCBI Taxonomy" id="3119538"/>
    <lineage>
        <taxon>Bacteria</taxon>
        <taxon>Pseudomonadati</taxon>
        <taxon>Pseudomonadota</taxon>
        <taxon>Betaproteobacteria</taxon>
        <taxon>Burkholderiales</taxon>
        <taxon>Sphaerotilaceae</taxon>
        <taxon>Aquincola</taxon>
    </lineage>
</organism>
<reference evidence="4 5" key="1">
    <citation type="submission" date="2024-02" db="EMBL/GenBank/DDBJ databases">
        <title>Genome sequence of Aquincola sp. MAHUQ-54.</title>
        <authorList>
            <person name="Huq M.A."/>
        </authorList>
    </citation>
    <scope>NUCLEOTIDE SEQUENCE [LARGE SCALE GENOMIC DNA]</scope>
    <source>
        <strain evidence="4 5">MAHUQ-54</strain>
    </source>
</reference>
<dbReference type="PANTHER" id="PTHR28004:SF2">
    <property type="entry name" value="D-SERINE DEHYDRATASE"/>
    <property type="match status" value="1"/>
</dbReference>
<evidence type="ECO:0000256" key="1">
    <source>
        <dbReference type="ARBA" id="ARBA00005323"/>
    </source>
</evidence>
<dbReference type="InterPro" id="IPR026956">
    <property type="entry name" value="D-ser_dehydrat-like_dom"/>
</dbReference>
<dbReference type="InterPro" id="IPR001608">
    <property type="entry name" value="Ala_racemase_N"/>
</dbReference>
<dbReference type="Gene3D" id="3.20.20.10">
    <property type="entry name" value="Alanine racemase"/>
    <property type="match status" value="1"/>
</dbReference>
<protein>
    <submittedName>
        <fullName evidence="4">DSD1 family PLP-dependent enzyme</fullName>
    </submittedName>
</protein>
<dbReference type="Pfam" id="PF01168">
    <property type="entry name" value="Ala_racemase_N"/>
    <property type="match status" value="1"/>
</dbReference>
<keyword evidence="2" id="KW-0456">Lyase</keyword>
<dbReference type="InterPro" id="IPR029066">
    <property type="entry name" value="PLP-binding_barrel"/>
</dbReference>
<dbReference type="Pfam" id="PF14031">
    <property type="entry name" value="D-ser_dehydrat"/>
    <property type="match status" value="1"/>
</dbReference>